<evidence type="ECO:0000313" key="2">
    <source>
        <dbReference type="EMBL" id="OQE19020.1"/>
    </source>
</evidence>
<sequence>MSNNMVFITGANTGLGLETVKALIRSSKTYTILLGGRSIEKAESAVRQLREEYPTSHSIVVPIQVDIEDDESIQKAYDHISSHYAKVDVLINNAGAQLDQQWYHGTMTLREVWNRSWDVNTTGAHILTYTFAPLLLQSDNPRLLFITSGTSTLTESDNLNLRFNQSPEKGWPKSSLMIPAYRASKTGMNMLMREWTRILKKDGVKTWCVSPGFLATGLGGNLEMLKQMGALDPIVGAELVRDVVEGGEDQQVGRVIRKDGVQPW</sequence>
<dbReference type="STRING" id="303698.A0A1V6SZ77"/>
<dbReference type="AlphaFoldDB" id="A0A1V6SZ77"/>
<organism evidence="2 3">
    <name type="scientific">Penicillium steckii</name>
    <dbReference type="NCBI Taxonomy" id="303698"/>
    <lineage>
        <taxon>Eukaryota</taxon>
        <taxon>Fungi</taxon>
        <taxon>Dikarya</taxon>
        <taxon>Ascomycota</taxon>
        <taxon>Pezizomycotina</taxon>
        <taxon>Eurotiomycetes</taxon>
        <taxon>Eurotiomycetidae</taxon>
        <taxon>Eurotiales</taxon>
        <taxon>Aspergillaceae</taxon>
        <taxon>Penicillium</taxon>
    </lineage>
</organism>
<evidence type="ECO:0000313" key="3">
    <source>
        <dbReference type="Proteomes" id="UP000191285"/>
    </source>
</evidence>
<dbReference type="PRINTS" id="PR00081">
    <property type="entry name" value="GDHRDH"/>
</dbReference>
<dbReference type="GO" id="GO:0016491">
    <property type="term" value="F:oxidoreductase activity"/>
    <property type="evidence" value="ECO:0007669"/>
    <property type="project" value="TreeGrafter"/>
</dbReference>
<comment type="similarity">
    <text evidence="1">Belongs to the short-chain dehydrogenases/reductases (SDR) family.</text>
</comment>
<dbReference type="InterPro" id="IPR051468">
    <property type="entry name" value="Fungal_SecMetab_SDRs"/>
</dbReference>
<dbReference type="EMBL" id="MLKD01000016">
    <property type="protein sequence ID" value="OQE19020.1"/>
    <property type="molecule type" value="Genomic_DNA"/>
</dbReference>
<name>A0A1V6SZ77_9EURO</name>
<keyword evidence="3" id="KW-1185">Reference proteome</keyword>
<gene>
    <name evidence="2" type="ORF">PENSTE_c016G04878</name>
</gene>
<dbReference type="Gene3D" id="3.40.50.720">
    <property type="entry name" value="NAD(P)-binding Rossmann-like Domain"/>
    <property type="match status" value="1"/>
</dbReference>
<dbReference type="Pfam" id="PF00106">
    <property type="entry name" value="adh_short"/>
    <property type="match status" value="2"/>
</dbReference>
<evidence type="ECO:0000256" key="1">
    <source>
        <dbReference type="ARBA" id="ARBA00006484"/>
    </source>
</evidence>
<dbReference type="Proteomes" id="UP000191285">
    <property type="component" value="Unassembled WGS sequence"/>
</dbReference>
<dbReference type="GO" id="GO:0019748">
    <property type="term" value="P:secondary metabolic process"/>
    <property type="evidence" value="ECO:0007669"/>
    <property type="project" value="TreeGrafter"/>
</dbReference>
<dbReference type="GO" id="GO:0005737">
    <property type="term" value="C:cytoplasm"/>
    <property type="evidence" value="ECO:0007669"/>
    <property type="project" value="TreeGrafter"/>
</dbReference>
<dbReference type="PANTHER" id="PTHR43544:SF32">
    <property type="entry name" value="CHAIN DEHYDROGENASE, PUTATIVE (AFU_ORTHOLOGUE AFUA_5G01530)-RELATED"/>
    <property type="match status" value="1"/>
</dbReference>
<proteinExistence type="inferred from homology"/>
<dbReference type="InterPro" id="IPR002347">
    <property type="entry name" value="SDR_fam"/>
</dbReference>
<dbReference type="SUPFAM" id="SSF51735">
    <property type="entry name" value="NAD(P)-binding Rossmann-fold domains"/>
    <property type="match status" value="1"/>
</dbReference>
<reference evidence="3" key="1">
    <citation type="journal article" date="2017" name="Nat. Microbiol.">
        <title>Global analysis of biosynthetic gene clusters reveals vast potential of secondary metabolite production in Penicillium species.</title>
        <authorList>
            <person name="Nielsen J.C."/>
            <person name="Grijseels S."/>
            <person name="Prigent S."/>
            <person name="Ji B."/>
            <person name="Dainat J."/>
            <person name="Nielsen K.F."/>
            <person name="Frisvad J.C."/>
            <person name="Workman M."/>
            <person name="Nielsen J."/>
        </authorList>
    </citation>
    <scope>NUCLEOTIDE SEQUENCE [LARGE SCALE GENOMIC DNA]</scope>
    <source>
        <strain evidence="3">IBT 24891</strain>
    </source>
</reference>
<dbReference type="PANTHER" id="PTHR43544">
    <property type="entry name" value="SHORT-CHAIN DEHYDROGENASE/REDUCTASE"/>
    <property type="match status" value="1"/>
</dbReference>
<accession>A0A1V6SZ77</accession>
<dbReference type="OrthoDB" id="1933717at2759"/>
<comment type="caution">
    <text evidence="2">The sequence shown here is derived from an EMBL/GenBank/DDBJ whole genome shotgun (WGS) entry which is preliminary data.</text>
</comment>
<dbReference type="InterPro" id="IPR036291">
    <property type="entry name" value="NAD(P)-bd_dom_sf"/>
</dbReference>
<protein>
    <submittedName>
        <fullName evidence="2">Uncharacterized protein</fullName>
    </submittedName>
</protein>